<evidence type="ECO:0000313" key="2">
    <source>
        <dbReference type="EMBL" id="MPC12104.1"/>
    </source>
</evidence>
<evidence type="ECO:0000256" key="1">
    <source>
        <dbReference type="SAM" id="MobiDB-lite"/>
    </source>
</evidence>
<dbReference type="AlphaFoldDB" id="A0A5B7CTX9"/>
<feature type="region of interest" description="Disordered" evidence="1">
    <location>
        <begin position="101"/>
        <end position="120"/>
    </location>
</feature>
<evidence type="ECO:0000313" key="3">
    <source>
        <dbReference type="Proteomes" id="UP000324222"/>
    </source>
</evidence>
<keyword evidence="3" id="KW-1185">Reference proteome</keyword>
<name>A0A5B7CTX9_PORTR</name>
<protein>
    <submittedName>
        <fullName evidence="2">Uncharacterized protein</fullName>
    </submittedName>
</protein>
<reference evidence="2 3" key="1">
    <citation type="submission" date="2019-05" db="EMBL/GenBank/DDBJ databases">
        <title>Another draft genome of Portunus trituberculatus and its Hox gene families provides insights of decapod evolution.</title>
        <authorList>
            <person name="Jeong J.-H."/>
            <person name="Song I."/>
            <person name="Kim S."/>
            <person name="Choi T."/>
            <person name="Kim D."/>
            <person name="Ryu S."/>
            <person name="Kim W."/>
        </authorList>
    </citation>
    <scope>NUCLEOTIDE SEQUENCE [LARGE SCALE GENOMIC DNA]</scope>
    <source>
        <tissue evidence="2">Muscle</tissue>
    </source>
</reference>
<proteinExistence type="predicted"/>
<comment type="caution">
    <text evidence="2">The sequence shown here is derived from an EMBL/GenBank/DDBJ whole genome shotgun (WGS) entry which is preliminary data.</text>
</comment>
<gene>
    <name evidence="2" type="ORF">E2C01_004782</name>
</gene>
<sequence length="240" mass="26172">MYPSEQQEQHGVSRKNKQYQISWPLSGREELREVGSLASLSSPLPCLCSRYRPGRGECWVKAGDGGAGHHHLHLPPGDLRHSHHTDVIVAVHVVVTRGWQHPPLQGQAGRKGGAGVRSRGARPLRVTPSLRLSLLLPPRPSTASRQVHWRLPVGRGHDHAVLLWEFVGVRGGGRAGVRQDVRGAGEGARSRHMARTALPTQLDAYGHAPLILLPHSPNASQHRGLLLLDLGLQEVGGWRA</sequence>
<organism evidence="2 3">
    <name type="scientific">Portunus trituberculatus</name>
    <name type="common">Swimming crab</name>
    <name type="synonym">Neptunus trituberculatus</name>
    <dbReference type="NCBI Taxonomy" id="210409"/>
    <lineage>
        <taxon>Eukaryota</taxon>
        <taxon>Metazoa</taxon>
        <taxon>Ecdysozoa</taxon>
        <taxon>Arthropoda</taxon>
        <taxon>Crustacea</taxon>
        <taxon>Multicrustacea</taxon>
        <taxon>Malacostraca</taxon>
        <taxon>Eumalacostraca</taxon>
        <taxon>Eucarida</taxon>
        <taxon>Decapoda</taxon>
        <taxon>Pleocyemata</taxon>
        <taxon>Brachyura</taxon>
        <taxon>Eubrachyura</taxon>
        <taxon>Portunoidea</taxon>
        <taxon>Portunidae</taxon>
        <taxon>Portuninae</taxon>
        <taxon>Portunus</taxon>
    </lineage>
</organism>
<dbReference type="EMBL" id="VSRR010000198">
    <property type="protein sequence ID" value="MPC12104.1"/>
    <property type="molecule type" value="Genomic_DNA"/>
</dbReference>
<dbReference type="Proteomes" id="UP000324222">
    <property type="component" value="Unassembled WGS sequence"/>
</dbReference>
<accession>A0A5B7CTX9</accession>